<dbReference type="Proteomes" id="UP001054837">
    <property type="component" value="Unassembled WGS sequence"/>
</dbReference>
<evidence type="ECO:0000256" key="1">
    <source>
        <dbReference type="SAM" id="MobiDB-lite"/>
    </source>
</evidence>
<proteinExistence type="predicted"/>
<feature type="region of interest" description="Disordered" evidence="1">
    <location>
        <begin position="80"/>
        <end position="106"/>
    </location>
</feature>
<organism evidence="2 3">
    <name type="scientific">Caerostris darwini</name>
    <dbReference type="NCBI Taxonomy" id="1538125"/>
    <lineage>
        <taxon>Eukaryota</taxon>
        <taxon>Metazoa</taxon>
        <taxon>Ecdysozoa</taxon>
        <taxon>Arthropoda</taxon>
        <taxon>Chelicerata</taxon>
        <taxon>Arachnida</taxon>
        <taxon>Araneae</taxon>
        <taxon>Araneomorphae</taxon>
        <taxon>Entelegynae</taxon>
        <taxon>Araneoidea</taxon>
        <taxon>Araneidae</taxon>
        <taxon>Caerostris</taxon>
    </lineage>
</organism>
<sequence>MMKFTQKIQFFQKTKAGLQSLLPKFPLSCVGRSGAHDSPACVKSRKRVVYDLESEFRLTAASGAVPVKEANPQRWVGGELRERAGQPVCAPGSKAHSLPQKPSPLE</sequence>
<keyword evidence="3" id="KW-1185">Reference proteome</keyword>
<protein>
    <submittedName>
        <fullName evidence="2">Uncharacterized protein</fullName>
    </submittedName>
</protein>
<reference evidence="2 3" key="1">
    <citation type="submission" date="2021-06" db="EMBL/GenBank/DDBJ databases">
        <title>Caerostris darwini draft genome.</title>
        <authorList>
            <person name="Kono N."/>
            <person name="Arakawa K."/>
        </authorList>
    </citation>
    <scope>NUCLEOTIDE SEQUENCE [LARGE SCALE GENOMIC DNA]</scope>
</reference>
<gene>
    <name evidence="2" type="ORF">CDAR_290081</name>
</gene>
<name>A0AAV4WYN7_9ARAC</name>
<comment type="caution">
    <text evidence="2">The sequence shown here is derived from an EMBL/GenBank/DDBJ whole genome shotgun (WGS) entry which is preliminary data.</text>
</comment>
<accession>A0AAV4WYN7</accession>
<dbReference type="EMBL" id="BPLQ01015260">
    <property type="protein sequence ID" value="GIY86971.1"/>
    <property type="molecule type" value="Genomic_DNA"/>
</dbReference>
<dbReference type="AlphaFoldDB" id="A0AAV4WYN7"/>
<evidence type="ECO:0000313" key="2">
    <source>
        <dbReference type="EMBL" id="GIY86971.1"/>
    </source>
</evidence>
<evidence type="ECO:0000313" key="3">
    <source>
        <dbReference type="Proteomes" id="UP001054837"/>
    </source>
</evidence>